<dbReference type="Pfam" id="PF13912">
    <property type="entry name" value="zf-C2H2_6"/>
    <property type="match status" value="1"/>
</dbReference>
<feature type="region of interest" description="Disordered" evidence="15">
    <location>
        <begin position="1209"/>
        <end position="1255"/>
    </location>
</feature>
<feature type="compositionally biased region" description="Low complexity" evidence="15">
    <location>
        <begin position="850"/>
        <end position="861"/>
    </location>
</feature>
<evidence type="ECO:0000256" key="9">
    <source>
        <dbReference type="ARBA" id="ARBA00023163"/>
    </source>
</evidence>
<dbReference type="SUPFAM" id="SSF57667">
    <property type="entry name" value="beta-beta-alpha zinc fingers"/>
    <property type="match status" value="5"/>
</dbReference>
<evidence type="ECO:0000259" key="16">
    <source>
        <dbReference type="PROSITE" id="PS50157"/>
    </source>
</evidence>
<dbReference type="PROSITE" id="PS00028">
    <property type="entry name" value="ZINC_FINGER_C2H2_1"/>
    <property type="match status" value="7"/>
</dbReference>
<evidence type="ECO:0000313" key="17">
    <source>
        <dbReference type="Ensembl" id="ENSEBUP00000013953.1"/>
    </source>
</evidence>
<reference evidence="17" key="1">
    <citation type="submission" date="2025-08" db="UniProtKB">
        <authorList>
            <consortium name="Ensembl"/>
        </authorList>
    </citation>
    <scope>IDENTIFICATION</scope>
</reference>
<keyword evidence="2" id="KW-0217">Developmental protein</keyword>
<evidence type="ECO:0000256" key="8">
    <source>
        <dbReference type="ARBA" id="ARBA00023125"/>
    </source>
</evidence>
<dbReference type="GO" id="GO:0048731">
    <property type="term" value="P:system development"/>
    <property type="evidence" value="ECO:0007669"/>
    <property type="project" value="UniProtKB-ARBA"/>
</dbReference>
<feature type="domain" description="C2H2-type" evidence="16">
    <location>
        <begin position="633"/>
        <end position="660"/>
    </location>
</feature>
<dbReference type="FunFam" id="3.30.160.60:FF:000025">
    <property type="entry name" value="Spalt-like transcription factor 1"/>
    <property type="match status" value="1"/>
</dbReference>
<proteinExistence type="inferred from homology"/>
<dbReference type="FunFam" id="3.30.160.60:FF:000215">
    <property type="entry name" value="Spalt-like transcription factor 3"/>
    <property type="match status" value="1"/>
</dbReference>
<dbReference type="GO" id="GO:0000981">
    <property type="term" value="F:DNA-binding transcription factor activity, RNA polymerase II-specific"/>
    <property type="evidence" value="ECO:0007669"/>
    <property type="project" value="TreeGrafter"/>
</dbReference>
<protein>
    <recommendedName>
        <fullName evidence="13">Homeotic protein spalt-major</fullName>
    </recommendedName>
</protein>
<evidence type="ECO:0000256" key="15">
    <source>
        <dbReference type="SAM" id="MobiDB-lite"/>
    </source>
</evidence>
<evidence type="ECO:0000256" key="13">
    <source>
        <dbReference type="ARBA" id="ARBA00071947"/>
    </source>
</evidence>
<dbReference type="InterPro" id="IPR051565">
    <property type="entry name" value="Sal_C2H2-zinc-finger"/>
</dbReference>
<dbReference type="Ensembl" id="ENSEBUT00000014530.1">
    <property type="protein sequence ID" value="ENSEBUP00000013953.1"/>
    <property type="gene ID" value="ENSEBUG00000008798.1"/>
</dbReference>
<feature type="compositionally biased region" description="Polar residues" evidence="15">
    <location>
        <begin position="862"/>
        <end position="876"/>
    </location>
</feature>
<dbReference type="GeneTree" id="ENSGT00940000155938"/>
<accession>A0A8C4QFA6</accession>
<dbReference type="PANTHER" id="PTHR23233:SF84">
    <property type="entry name" value="FI23031P1"/>
    <property type="match status" value="1"/>
</dbReference>
<feature type="compositionally biased region" description="Polar residues" evidence="15">
    <location>
        <begin position="1241"/>
        <end position="1255"/>
    </location>
</feature>
<dbReference type="Gene3D" id="3.30.160.60">
    <property type="entry name" value="Classic Zinc Finger"/>
    <property type="match status" value="7"/>
</dbReference>
<organism evidence="17 18">
    <name type="scientific">Eptatretus burgeri</name>
    <name type="common">Inshore hagfish</name>
    <dbReference type="NCBI Taxonomy" id="7764"/>
    <lineage>
        <taxon>Eukaryota</taxon>
        <taxon>Metazoa</taxon>
        <taxon>Chordata</taxon>
        <taxon>Craniata</taxon>
        <taxon>Vertebrata</taxon>
        <taxon>Cyclostomata</taxon>
        <taxon>Myxini</taxon>
        <taxon>Myxiniformes</taxon>
        <taxon>Myxinidae</taxon>
        <taxon>Eptatretinae</taxon>
        <taxon>Eptatretus</taxon>
    </lineage>
</organism>
<evidence type="ECO:0000256" key="1">
    <source>
        <dbReference type="ARBA" id="ARBA00004123"/>
    </source>
</evidence>
<reference evidence="17" key="2">
    <citation type="submission" date="2025-09" db="UniProtKB">
        <authorList>
            <consortium name="Ensembl"/>
        </authorList>
    </citation>
    <scope>IDENTIFICATION</scope>
</reference>
<evidence type="ECO:0000256" key="7">
    <source>
        <dbReference type="ARBA" id="ARBA00023015"/>
    </source>
</evidence>
<dbReference type="PROSITE" id="PS50157">
    <property type="entry name" value="ZINC_FINGER_C2H2_2"/>
    <property type="match status" value="8"/>
</dbReference>
<dbReference type="Pfam" id="PF00096">
    <property type="entry name" value="zf-C2H2"/>
    <property type="match status" value="5"/>
</dbReference>
<evidence type="ECO:0000256" key="14">
    <source>
        <dbReference type="PROSITE-ProRule" id="PRU00042"/>
    </source>
</evidence>
<evidence type="ECO:0000313" key="18">
    <source>
        <dbReference type="Proteomes" id="UP000694388"/>
    </source>
</evidence>
<keyword evidence="8" id="KW-0238">DNA-binding</keyword>
<dbReference type="FunFam" id="3.30.160.60:FF:000744">
    <property type="entry name" value="zinc finger E-box-binding homeobox 1"/>
    <property type="match status" value="1"/>
</dbReference>
<feature type="region of interest" description="Disordered" evidence="15">
    <location>
        <begin position="731"/>
        <end position="756"/>
    </location>
</feature>
<feature type="domain" description="C2H2-type" evidence="16">
    <location>
        <begin position="420"/>
        <end position="447"/>
    </location>
</feature>
<keyword evidence="7" id="KW-0805">Transcription regulation</keyword>
<feature type="region of interest" description="Disordered" evidence="15">
    <location>
        <begin position="521"/>
        <end position="543"/>
    </location>
</feature>
<comment type="function">
    <text evidence="12">Required for the establishment of the posterior-most head and the anterior-most tail segments of the embryo. Probably function as a transcriptional regulator. Could repress the transcription of the tsh gene.</text>
</comment>
<keyword evidence="10" id="KW-0539">Nucleus</keyword>
<dbReference type="FunFam" id="3.30.160.60:FF:000130">
    <property type="entry name" value="Spalt-like transcription factor 4"/>
    <property type="match status" value="2"/>
</dbReference>
<feature type="domain" description="C2H2-type" evidence="16">
    <location>
        <begin position="392"/>
        <end position="419"/>
    </location>
</feature>
<feature type="compositionally biased region" description="Basic and acidic residues" evidence="15">
    <location>
        <begin position="877"/>
        <end position="886"/>
    </location>
</feature>
<feature type="domain" description="C2H2-type" evidence="16">
    <location>
        <begin position="693"/>
        <end position="717"/>
    </location>
</feature>
<dbReference type="FunFam" id="3.30.160.60:FF:000291">
    <property type="entry name" value="Spalt-like transcription factor 4"/>
    <property type="match status" value="1"/>
</dbReference>
<dbReference type="GO" id="GO:0005634">
    <property type="term" value="C:nucleus"/>
    <property type="evidence" value="ECO:0007669"/>
    <property type="project" value="UniProtKB-SubCell"/>
</dbReference>
<dbReference type="Proteomes" id="UP000694388">
    <property type="component" value="Unplaced"/>
</dbReference>
<feature type="domain" description="C2H2-type" evidence="16">
    <location>
        <begin position="964"/>
        <end position="991"/>
    </location>
</feature>
<dbReference type="GO" id="GO:0000978">
    <property type="term" value="F:RNA polymerase II cis-regulatory region sequence-specific DNA binding"/>
    <property type="evidence" value="ECO:0007669"/>
    <property type="project" value="TreeGrafter"/>
</dbReference>
<evidence type="ECO:0000256" key="12">
    <source>
        <dbReference type="ARBA" id="ARBA00056983"/>
    </source>
</evidence>
<keyword evidence="4" id="KW-0677">Repeat</keyword>
<feature type="region of interest" description="Disordered" evidence="15">
    <location>
        <begin position="767"/>
        <end position="786"/>
    </location>
</feature>
<feature type="compositionally biased region" description="Basic and acidic residues" evidence="15">
    <location>
        <begin position="32"/>
        <end position="44"/>
    </location>
</feature>
<dbReference type="FunFam" id="3.30.160.60:FF:000302">
    <property type="entry name" value="Spalt-like transcription factor 1"/>
    <property type="match status" value="1"/>
</dbReference>
<evidence type="ECO:0000256" key="10">
    <source>
        <dbReference type="ARBA" id="ARBA00023242"/>
    </source>
</evidence>
<dbReference type="InterPro" id="IPR013087">
    <property type="entry name" value="Znf_C2H2_type"/>
</dbReference>
<evidence type="ECO:0000256" key="4">
    <source>
        <dbReference type="ARBA" id="ARBA00022737"/>
    </source>
</evidence>
<name>A0A8C4QFA6_EPTBU</name>
<dbReference type="SMART" id="SM00355">
    <property type="entry name" value="ZnF_C2H2"/>
    <property type="match status" value="8"/>
</dbReference>
<feature type="region of interest" description="Disordered" evidence="15">
    <location>
        <begin position="1"/>
        <end position="45"/>
    </location>
</feature>
<keyword evidence="3" id="KW-0479">Metal-binding</keyword>
<keyword evidence="5 14" id="KW-0863">Zinc-finger</keyword>
<comment type="subcellular location">
    <subcellularLocation>
        <location evidence="1">Nucleus</location>
    </subcellularLocation>
</comment>
<dbReference type="InterPro" id="IPR036236">
    <property type="entry name" value="Znf_C2H2_sf"/>
</dbReference>
<feature type="compositionally biased region" description="Polar residues" evidence="15">
    <location>
        <begin position="1209"/>
        <end position="1231"/>
    </location>
</feature>
<evidence type="ECO:0000256" key="2">
    <source>
        <dbReference type="ARBA" id="ARBA00022473"/>
    </source>
</evidence>
<evidence type="ECO:0000256" key="3">
    <source>
        <dbReference type="ARBA" id="ARBA00022723"/>
    </source>
</evidence>
<evidence type="ECO:0000256" key="11">
    <source>
        <dbReference type="ARBA" id="ARBA00038474"/>
    </source>
</evidence>
<dbReference type="PANTHER" id="PTHR23233">
    <property type="entry name" value="SAL-LIKE PROTEIN"/>
    <property type="match status" value="1"/>
</dbReference>
<feature type="domain" description="C2H2-type" evidence="16">
    <location>
        <begin position="936"/>
        <end position="963"/>
    </location>
</feature>
<feature type="domain" description="C2H2-type" evidence="16">
    <location>
        <begin position="1056"/>
        <end position="1083"/>
    </location>
</feature>
<keyword evidence="18" id="KW-1185">Reference proteome</keyword>
<comment type="similarity">
    <text evidence="11">Belongs to the sal C2H2-type zinc-finger protein family.</text>
</comment>
<feature type="domain" description="C2H2-type" evidence="16">
    <location>
        <begin position="661"/>
        <end position="688"/>
    </location>
</feature>
<dbReference type="GO" id="GO:0008270">
    <property type="term" value="F:zinc ion binding"/>
    <property type="evidence" value="ECO:0007669"/>
    <property type="project" value="UniProtKB-KW"/>
</dbReference>
<feature type="region of interest" description="Disordered" evidence="15">
    <location>
        <begin position="848"/>
        <end position="893"/>
    </location>
</feature>
<keyword evidence="9" id="KW-0804">Transcription</keyword>
<evidence type="ECO:0000256" key="5">
    <source>
        <dbReference type="ARBA" id="ARBA00022771"/>
    </source>
</evidence>
<keyword evidence="6" id="KW-0862">Zinc</keyword>
<evidence type="ECO:0000256" key="6">
    <source>
        <dbReference type="ARBA" id="ARBA00022833"/>
    </source>
</evidence>
<sequence>MSRRKQAKPQPLRTGPDTPALSESETAIPECSQHDGSRSSRDSCRTQYLQTTDSLEHSESCSQGTSPCIVQDKDRMVGHNSYSGTLIDEKSMDQHENTVKDVEDLMYSAKVRRIHENETNMISESTGSCSLDTLERHNLGKDSKDQGEYEMLSLKTTIPGNDEEHTLQYRETDINQGHQLPGEMDARGNELLNVTPSALPVIMDQLTTLQQQQLHQLKLVDQIRGQLLLWASCSPLHQQSSSTTTVHGTTGVLLDSSLPLVQFPQLKQEHLPQLNQNRLISGTGPQRQISTVDQASNTNPEKFLLLQEKGMQSHIPSHSVANGSGLPNITNCSSPLWFQSVSSSSPVLPSPLVSIAASTEALDPYVGLSRQLLSTKSGGDTKVQPGEPFTKHKCRFCSKVFGSDSALQIHLRSHTGERPFKCTVCGNRFSTKGNLKVHFQRHRERYPHLEMSVHNVPELLDKLPIQDAVPSFASFAAVGKTEPVFSPAPTSSTTLPLPSTVTGTITYSASQPLLPFPRESATLSPSSTKGCSMALSNPGPTQCNSPPGNDIIVSKIADQVDHSNATISQHNDNKMISSPIIETGNLQKPLLPVIAEKLKAKFSISLLDSLPTSETSKLQQLVESIDQNPADPNECAMCHRILSCQSALKMHYRTHTGERPYRCKDCGRAFTTKGNLKTHFGVHRSKPPLRIHHSCPICQRGFTNAVVLQQHIRMHLGGLIPNTVMPGDDASMAESDGSCMDENSSESAAMELTEQAPPEEIKEMKVSLSERDEAGQPITASSSAASSSAASSIGTFMFNDNPMKLLDAGLMHQSQSGILSTEQVSEIKDQINTDTILATDLLSFGSPEVSRSISPSQISPPNTRNSDHSSVNSPSNMEHKDVEDKQNCTSNTSNSGQFILHNTPYDVTLTYGDLNDTRFNDVNPSRIDVEGHLPNLSCDICGKVFSSMSAAEVHFCRQIKERPFVCPVCSRHCSTRSNLKQHMATHQAEITGQLLASSSANLIGQLPSSCSMTIMSNPKESDSTCMTTDFHSGVTASTAATSQVNVQASRRLPKQHTCSTCEKVFSSSSALQIHKRTHTGEKPFGCTICGRAFTTKGNLKVRMAIFFEVDLVETFEIVFIKYVLFVNVCDFLCQVHMGTHMWNANPARRGRRLSIDHLLSTDLTKFPEAFTASSEITDMIASPSATFWPPHFVPAVAGQPKANAISVIQNGTLPPTTSSEPHSEGGNNSNPLLRGFGGHQVPSTTESVTSTYDGLSNGQNHNLPCYVDGEKQIPIIPGDHGKADSLT</sequence>